<comment type="similarity">
    <text evidence="5">Belongs to the D-isomer specific 2-hydroxyacid dehydrogenase family. FDH subfamily.</text>
</comment>
<dbReference type="HAMAP" id="MF_03210">
    <property type="entry name" value="Formate_dehydrogenase"/>
    <property type="match status" value="1"/>
</dbReference>
<dbReference type="InterPro" id="IPR006139">
    <property type="entry name" value="D-isomer_2_OHA_DH_cat_dom"/>
</dbReference>
<feature type="binding site" evidence="5">
    <location>
        <begin position="228"/>
        <end position="232"/>
    </location>
    <ligand>
        <name>NAD(+)</name>
        <dbReference type="ChEBI" id="CHEBI:57540"/>
    </ligand>
</feature>
<dbReference type="FunFam" id="3.40.50.720:FF:000057">
    <property type="entry name" value="Formate dehydrogenase"/>
    <property type="match status" value="1"/>
</dbReference>
<dbReference type="PANTHER" id="PTHR42938:SF9">
    <property type="entry name" value="FORMATE DEHYDROGENASE 1"/>
    <property type="match status" value="1"/>
</dbReference>
<evidence type="ECO:0000256" key="4">
    <source>
        <dbReference type="ARBA" id="ARBA00023027"/>
    </source>
</evidence>
<dbReference type="Pfam" id="PF00389">
    <property type="entry name" value="2-Hacid_dh"/>
    <property type="match status" value="1"/>
</dbReference>
<name>A0A1X6NCJ4_9APHY</name>
<dbReference type="EC" id="1.17.1.9" evidence="2 5"/>
<dbReference type="STRING" id="670580.A0A1X6NCJ4"/>
<sequence>MKILAILYKGGDAAQEEPRLLGTIENQLGIRPWLESLGHELVVSDDKEGPDSVFQKNIVDAEVLITTPFHPGYLTRDLVDKAKNLKICITAGVGSDHVDLNACVERKIQVLEVSGSNVVSVAEHVVMSILLLVRNFVPAHEMIERGDWAVSDIARNAFDLEGKVVGTIGCGRIGYRVLQRLMPFDCKELLYFDYADLPEQAAKAIKARRVADLKEMVAQCDIVTVNAPLHEGTRGLVNAELLKHFKKGAWLVNTARGAICDKDAVAAALASGQLTGYAGDVWNVQPAPRDHAWRTMKNPLGGGNGMVPHYSGTTLDAQARYANGTRQILENYLTGKPQEPQNVIVGIGKYESKAYGQR</sequence>
<accession>A0A1X6NCJ4</accession>
<dbReference type="Gene3D" id="3.40.50.720">
    <property type="entry name" value="NAD(P)-binding Rossmann-like Domain"/>
    <property type="match status" value="2"/>
</dbReference>
<dbReference type="RefSeq" id="XP_024343088.1">
    <property type="nucleotide sequence ID" value="XM_024477403.1"/>
</dbReference>
<feature type="binding site" evidence="5">
    <location>
        <position position="193"/>
    </location>
    <ligand>
        <name>NAD(+)</name>
        <dbReference type="ChEBI" id="CHEBI:57540"/>
    </ligand>
</feature>
<evidence type="ECO:0000256" key="5">
    <source>
        <dbReference type="HAMAP-Rule" id="MF_03210"/>
    </source>
</evidence>
<dbReference type="NCBIfam" id="NF005750">
    <property type="entry name" value="PRK07574.1"/>
    <property type="match status" value="1"/>
</dbReference>
<evidence type="ECO:0000259" key="7">
    <source>
        <dbReference type="Pfam" id="PF02826"/>
    </source>
</evidence>
<evidence type="ECO:0000313" key="8">
    <source>
        <dbReference type="EMBL" id="OSX66294.1"/>
    </source>
</evidence>
<dbReference type="GO" id="GO:0042183">
    <property type="term" value="P:formate catabolic process"/>
    <property type="evidence" value="ECO:0007669"/>
    <property type="project" value="UniProtKB-UniRule"/>
</dbReference>
<dbReference type="InterPro" id="IPR006140">
    <property type="entry name" value="D-isomer_DH_NAD-bd"/>
</dbReference>
<comment type="subcellular location">
    <subcellularLocation>
        <location evidence="5">Cytoplasm</location>
    </subcellularLocation>
</comment>
<feature type="site" description="Important for catalytic activity" evidence="5">
    <location>
        <position position="256"/>
    </location>
</feature>
<dbReference type="Pfam" id="PF02826">
    <property type="entry name" value="2-Hacid_dh_C"/>
    <property type="match status" value="1"/>
</dbReference>
<gene>
    <name evidence="8" type="ORF">POSPLADRAFT_1038570</name>
</gene>
<dbReference type="GO" id="GO:0016616">
    <property type="term" value="F:oxidoreductase activity, acting on the CH-OH group of donors, NAD or NADP as acceptor"/>
    <property type="evidence" value="ECO:0007669"/>
    <property type="project" value="InterPro"/>
</dbReference>
<dbReference type="AlphaFoldDB" id="A0A1X6NCJ4"/>
<feature type="site" description="Important for catalytic activity" evidence="5">
    <location>
        <position position="309"/>
    </location>
</feature>
<feature type="binding site" evidence="5">
    <location>
        <position position="280"/>
    </location>
    <ligand>
        <name>NAD(+)</name>
        <dbReference type="ChEBI" id="CHEBI:57540"/>
    </ligand>
</feature>
<keyword evidence="5" id="KW-0963">Cytoplasm</keyword>
<reference evidence="8 9" key="1">
    <citation type="submission" date="2017-04" db="EMBL/GenBank/DDBJ databases">
        <title>Genome Sequence of the Model Brown-Rot Fungus Postia placenta SB12.</title>
        <authorList>
            <consortium name="DOE Joint Genome Institute"/>
            <person name="Gaskell J."/>
            <person name="Kersten P."/>
            <person name="Larrondo L.F."/>
            <person name="Canessa P."/>
            <person name="Martinez D."/>
            <person name="Hibbett D."/>
            <person name="Schmoll M."/>
            <person name="Kubicek C.P."/>
            <person name="Martinez A.T."/>
            <person name="Yadav J."/>
            <person name="Master E."/>
            <person name="Magnuson J.K."/>
            <person name="James T."/>
            <person name="Yaver D."/>
            <person name="Berka R."/>
            <person name="Labutti K."/>
            <person name="Lipzen A."/>
            <person name="Aerts A."/>
            <person name="Barry K."/>
            <person name="Henrissat B."/>
            <person name="Blanchette R."/>
            <person name="Grigoriev I."/>
            <person name="Cullen D."/>
        </authorList>
    </citation>
    <scope>NUCLEOTIDE SEQUENCE [LARGE SCALE GENOMIC DNA]</scope>
    <source>
        <strain evidence="8 9">MAD-698-R-SB12</strain>
    </source>
</reference>
<keyword evidence="4 5" id="KW-0520">NAD</keyword>
<dbReference type="CDD" id="cd05302">
    <property type="entry name" value="FDH"/>
    <property type="match status" value="1"/>
</dbReference>
<keyword evidence="3 5" id="KW-0560">Oxidoreductase</keyword>
<feature type="domain" description="D-isomer specific 2-hydroxyacid dehydrogenase NAD-binding" evidence="7">
    <location>
        <begin position="127"/>
        <end position="298"/>
    </location>
</feature>
<dbReference type="GeneID" id="36322353"/>
<feature type="domain" description="D-isomer specific 2-hydroxyacid dehydrogenase catalytic" evidence="6">
    <location>
        <begin position="36"/>
        <end position="338"/>
    </location>
</feature>
<feature type="binding site" evidence="5">
    <location>
        <begin position="172"/>
        <end position="173"/>
    </location>
    <ligand>
        <name>NAD(+)</name>
        <dbReference type="ChEBI" id="CHEBI:57540"/>
    </ligand>
</feature>
<feature type="binding site" evidence="5">
    <location>
        <position position="117"/>
    </location>
    <ligand>
        <name>substrate</name>
    </ligand>
</feature>
<feature type="binding site" evidence="5">
    <location>
        <begin position="309"/>
        <end position="312"/>
    </location>
    <ligand>
        <name>NAD(+)</name>
        <dbReference type="ChEBI" id="CHEBI:57540"/>
    </ligand>
</feature>
<organism evidence="8 9">
    <name type="scientific">Postia placenta MAD-698-R-SB12</name>
    <dbReference type="NCBI Taxonomy" id="670580"/>
    <lineage>
        <taxon>Eukaryota</taxon>
        <taxon>Fungi</taxon>
        <taxon>Dikarya</taxon>
        <taxon>Basidiomycota</taxon>
        <taxon>Agaricomycotina</taxon>
        <taxon>Agaricomycetes</taxon>
        <taxon>Polyporales</taxon>
        <taxon>Adustoporiaceae</taxon>
        <taxon>Rhodonia</taxon>
    </lineage>
</organism>
<dbReference type="SUPFAM" id="SSF52283">
    <property type="entry name" value="Formate/glycerate dehydrogenase catalytic domain-like"/>
    <property type="match status" value="1"/>
</dbReference>
<evidence type="ECO:0000259" key="6">
    <source>
        <dbReference type="Pfam" id="PF00389"/>
    </source>
</evidence>
<dbReference type="PROSITE" id="PS00065">
    <property type="entry name" value="D_2_HYDROXYACID_DH_1"/>
    <property type="match status" value="1"/>
</dbReference>
<feature type="binding site" evidence="5">
    <location>
        <position position="254"/>
    </location>
    <ligand>
        <name>NAD(+)</name>
        <dbReference type="ChEBI" id="CHEBI:57540"/>
    </ligand>
</feature>
<comment type="caution">
    <text evidence="5">Lacks conserved residue(s) required for the propagation of feature annotation.</text>
</comment>
<dbReference type="SUPFAM" id="SSF51735">
    <property type="entry name" value="NAD(P)-binding Rossmann-fold domains"/>
    <property type="match status" value="1"/>
</dbReference>
<dbReference type="OrthoDB" id="418179at2759"/>
<dbReference type="PANTHER" id="PTHR42938">
    <property type="entry name" value="FORMATE DEHYDROGENASE 1"/>
    <property type="match status" value="1"/>
</dbReference>
<dbReference type="InterPro" id="IPR029753">
    <property type="entry name" value="D-isomer_DH_CS"/>
</dbReference>
<comment type="subunit">
    <text evidence="5">Homodimer.</text>
</comment>
<dbReference type="InterPro" id="IPR036291">
    <property type="entry name" value="NAD(P)-bd_dom_sf"/>
</dbReference>
<dbReference type="GO" id="GO:0051287">
    <property type="term" value="F:NAD binding"/>
    <property type="evidence" value="ECO:0007669"/>
    <property type="project" value="InterPro"/>
</dbReference>
<feature type="binding site" evidence="5">
    <location>
        <position position="93"/>
    </location>
    <ligand>
        <name>substrate</name>
    </ligand>
</feature>
<comment type="catalytic activity">
    <reaction evidence="1 5">
        <text>formate + NAD(+) = CO2 + NADH</text>
        <dbReference type="Rhea" id="RHEA:15985"/>
        <dbReference type="ChEBI" id="CHEBI:15740"/>
        <dbReference type="ChEBI" id="CHEBI:16526"/>
        <dbReference type="ChEBI" id="CHEBI:57540"/>
        <dbReference type="ChEBI" id="CHEBI:57945"/>
        <dbReference type="EC" id="1.17.1.9"/>
    </reaction>
</comment>
<dbReference type="InterPro" id="IPR033689">
    <property type="entry name" value="FDH_NAD-dep"/>
</dbReference>
<proteinExistence type="inferred from homology"/>
<dbReference type="GO" id="GO:0008863">
    <property type="term" value="F:formate dehydrogenase (NAD+) activity"/>
    <property type="evidence" value="ECO:0007669"/>
    <property type="project" value="UniProtKB-UniRule"/>
</dbReference>
<comment type="function">
    <text evidence="5">Catalyzes the NAD(+)-dependent oxidation of formate to carbon dioxide. Formate oxidation is the final step in the methanol oxidation pathway in methylotrophic microorganisms. Has a role in the detoxification of exogenous formate in non-methylotrophic organisms.</text>
</comment>
<protein>
    <recommendedName>
        <fullName evidence="2 5">Formate dehydrogenase</fullName>
        <shortName evidence="5">FDH</shortName>
        <ecNumber evidence="2 5">1.17.1.9</ecNumber>
    </recommendedName>
    <alternativeName>
        <fullName evidence="5">NAD-dependent formate dehydrogenase</fullName>
    </alternativeName>
</protein>
<dbReference type="InterPro" id="IPR029752">
    <property type="entry name" value="D-isomer_DH_CS1"/>
</dbReference>
<evidence type="ECO:0000313" key="9">
    <source>
        <dbReference type="Proteomes" id="UP000194127"/>
    </source>
</evidence>
<dbReference type="Proteomes" id="UP000194127">
    <property type="component" value="Unassembled WGS sequence"/>
</dbReference>
<dbReference type="PROSITE" id="PS00670">
    <property type="entry name" value="D_2_HYDROXYACID_DH_2"/>
    <property type="match status" value="1"/>
</dbReference>
<evidence type="ECO:0000256" key="3">
    <source>
        <dbReference type="ARBA" id="ARBA00023002"/>
    </source>
</evidence>
<evidence type="ECO:0000256" key="1">
    <source>
        <dbReference type="ARBA" id="ARBA00000455"/>
    </source>
</evidence>
<keyword evidence="9" id="KW-1185">Reference proteome</keyword>
<dbReference type="EMBL" id="KZ110592">
    <property type="protein sequence ID" value="OSX66294.1"/>
    <property type="molecule type" value="Genomic_DNA"/>
</dbReference>
<evidence type="ECO:0000256" key="2">
    <source>
        <dbReference type="ARBA" id="ARBA00013128"/>
    </source>
</evidence>
<dbReference type="PROSITE" id="PS00671">
    <property type="entry name" value="D_2_HYDROXYACID_DH_3"/>
    <property type="match status" value="1"/>
</dbReference>
<dbReference type="GO" id="GO:0005829">
    <property type="term" value="C:cytosol"/>
    <property type="evidence" value="ECO:0007669"/>
    <property type="project" value="TreeGrafter"/>
</dbReference>